<evidence type="ECO:0000313" key="1">
    <source>
        <dbReference type="EMBL" id="SVE40301.1"/>
    </source>
</evidence>
<dbReference type="InterPro" id="IPR025737">
    <property type="entry name" value="FApF"/>
</dbReference>
<protein>
    <recommendedName>
        <fullName evidence="2">Transporter</fullName>
    </recommendedName>
</protein>
<feature type="non-terminal residue" evidence="1">
    <location>
        <position position="221"/>
    </location>
</feature>
<dbReference type="Pfam" id="PF13557">
    <property type="entry name" value="Phenol_MetA_deg"/>
    <property type="match status" value="1"/>
</dbReference>
<gene>
    <name evidence="1" type="ORF">METZ01_LOCUS493155</name>
</gene>
<sequence length="221" mass="25145">MKKSLLILIAFTFFISNKISAQYTEIINSNRPGDSQSAFSVGSNVIQIETGAYLLNEKHELLDNKVKGMGLNFMLRYGLILEELEIQVSGIYQNDQFTDMRSTIDTKYNRSNFKKFKIGAKYLVYDPYKNRDDGPNLYSYWANNKFKWNSLIPAVSVYAGINIDGENNPYTAPGIKGVSPIFTIATQNNFSNNFVLITNLILERIGTDQNDFEYITTLTYA</sequence>
<proteinExistence type="predicted"/>
<evidence type="ECO:0008006" key="2">
    <source>
        <dbReference type="Google" id="ProtNLM"/>
    </source>
</evidence>
<organism evidence="1">
    <name type="scientific">marine metagenome</name>
    <dbReference type="NCBI Taxonomy" id="408172"/>
    <lineage>
        <taxon>unclassified sequences</taxon>
        <taxon>metagenomes</taxon>
        <taxon>ecological metagenomes</taxon>
    </lineage>
</organism>
<name>A0A383D7E4_9ZZZZ</name>
<accession>A0A383D7E4</accession>
<dbReference type="EMBL" id="UINC01214874">
    <property type="protein sequence ID" value="SVE40301.1"/>
    <property type="molecule type" value="Genomic_DNA"/>
</dbReference>
<reference evidence="1" key="1">
    <citation type="submission" date="2018-05" db="EMBL/GenBank/DDBJ databases">
        <authorList>
            <person name="Lanie J.A."/>
            <person name="Ng W.-L."/>
            <person name="Kazmierczak K.M."/>
            <person name="Andrzejewski T.M."/>
            <person name="Davidsen T.M."/>
            <person name="Wayne K.J."/>
            <person name="Tettelin H."/>
            <person name="Glass J.I."/>
            <person name="Rusch D."/>
            <person name="Podicherti R."/>
            <person name="Tsui H.-C.T."/>
            <person name="Winkler M.E."/>
        </authorList>
    </citation>
    <scope>NUCLEOTIDE SEQUENCE</scope>
</reference>
<dbReference type="AlphaFoldDB" id="A0A383D7E4"/>